<dbReference type="STRING" id="6669.E9H1W6"/>
<evidence type="ECO:0000256" key="7">
    <source>
        <dbReference type="SAM" id="MobiDB-lite"/>
    </source>
</evidence>
<feature type="compositionally biased region" description="Basic and acidic residues" evidence="7">
    <location>
        <begin position="182"/>
        <end position="201"/>
    </location>
</feature>
<keyword evidence="4 6" id="KW-0539">Nucleus</keyword>
<dbReference type="EMBL" id="GL732584">
    <property type="protein sequence ID" value="EFX74297.1"/>
    <property type="molecule type" value="Genomic_DNA"/>
</dbReference>
<accession>E9H1W6</accession>
<evidence type="ECO:0000256" key="5">
    <source>
        <dbReference type="ARBA" id="ARBA00023306"/>
    </source>
</evidence>
<dbReference type="GO" id="GO:0043111">
    <property type="term" value="P:replication fork arrest"/>
    <property type="evidence" value="ECO:0000318"/>
    <property type="project" value="GO_Central"/>
</dbReference>
<dbReference type="GO" id="GO:0031298">
    <property type="term" value="C:replication fork protection complex"/>
    <property type="evidence" value="ECO:0000318"/>
    <property type="project" value="GO_Central"/>
</dbReference>
<evidence type="ECO:0000256" key="1">
    <source>
        <dbReference type="ARBA" id="ARBA00004123"/>
    </source>
</evidence>
<comment type="function">
    <text evidence="6">Plays an important role in the control of DNA replication and the maintenance of replication fork stability.</text>
</comment>
<feature type="compositionally biased region" description="Acidic residues" evidence="7">
    <location>
        <begin position="1"/>
        <end position="11"/>
    </location>
</feature>
<dbReference type="PANTHER" id="PTHR13220:SF11">
    <property type="entry name" value="TIMELESS-INTERACTING PROTEIN"/>
    <property type="match status" value="1"/>
</dbReference>
<evidence type="ECO:0000256" key="2">
    <source>
        <dbReference type="ARBA" id="ARBA00006075"/>
    </source>
</evidence>
<dbReference type="Proteomes" id="UP000000305">
    <property type="component" value="Unassembled WGS sequence"/>
</dbReference>
<evidence type="ECO:0000256" key="4">
    <source>
        <dbReference type="ARBA" id="ARBA00023242"/>
    </source>
</evidence>
<dbReference type="GO" id="GO:0031297">
    <property type="term" value="P:replication fork processing"/>
    <property type="evidence" value="ECO:0007669"/>
    <property type="project" value="UniProtKB-UniRule"/>
</dbReference>
<feature type="compositionally biased region" description="Basic and acidic residues" evidence="7">
    <location>
        <begin position="35"/>
        <end position="47"/>
    </location>
</feature>
<dbReference type="InterPro" id="IPR040038">
    <property type="entry name" value="TIPIN/Csm3/Swi3"/>
</dbReference>
<dbReference type="InParanoid" id="E9H1W6"/>
<comment type="similarity">
    <text evidence="2 6">Belongs to the CSM3 family.</text>
</comment>
<dbReference type="OrthoDB" id="437078at2759"/>
<keyword evidence="3 6" id="KW-0227">DNA damage</keyword>
<organism evidence="9 10">
    <name type="scientific">Daphnia pulex</name>
    <name type="common">Water flea</name>
    <dbReference type="NCBI Taxonomy" id="6669"/>
    <lineage>
        <taxon>Eukaryota</taxon>
        <taxon>Metazoa</taxon>
        <taxon>Ecdysozoa</taxon>
        <taxon>Arthropoda</taxon>
        <taxon>Crustacea</taxon>
        <taxon>Branchiopoda</taxon>
        <taxon>Diplostraca</taxon>
        <taxon>Cladocera</taxon>
        <taxon>Anomopoda</taxon>
        <taxon>Daphniidae</taxon>
        <taxon>Daphnia</taxon>
    </lineage>
</organism>
<evidence type="ECO:0000313" key="10">
    <source>
        <dbReference type="Proteomes" id="UP000000305"/>
    </source>
</evidence>
<gene>
    <name evidence="9" type="ORF">DAPPUDRAFT_307343</name>
</gene>
<comment type="subcellular location">
    <subcellularLocation>
        <location evidence="1 6">Nucleus</location>
    </subcellularLocation>
</comment>
<feature type="region of interest" description="Disordered" evidence="7">
    <location>
        <begin position="1"/>
        <end position="53"/>
    </location>
</feature>
<evidence type="ECO:0000259" key="8">
    <source>
        <dbReference type="Pfam" id="PF07962"/>
    </source>
</evidence>
<dbReference type="KEGG" id="dpx:DAPPUDRAFT_307343"/>
<sequence length="266" mass="30130">MSDQEVDDIFGEYEKTSYSAEENDSNSKNGEVDADNGKRGKKSETTKTRKLVRSQQLKLDPNRVCGPRGITAVIQNFKNVKLQGKGHEKSDLETVLSQMEHWAHRLFPKLPFDDCIESVAKLGNNKSVQVYMKRFRMGMLDTEQEIEETLVNTDAQFDNITERGTDVFSTVVSRPSQSVTHISEDQQSRMAENKRKAEEKRKSRFMLNTSNLNDTCSNESFTSKILPELNTTVGTVISETTAETTAETNENNSEILDIDMFLENLP</sequence>
<feature type="region of interest" description="Disordered" evidence="7">
    <location>
        <begin position="179"/>
        <end position="201"/>
    </location>
</feature>
<evidence type="ECO:0000256" key="3">
    <source>
        <dbReference type="ARBA" id="ARBA00022763"/>
    </source>
</evidence>
<dbReference type="HOGENOM" id="CLU_1051011_0_0_1"/>
<reference evidence="9 10" key="1">
    <citation type="journal article" date="2011" name="Science">
        <title>The ecoresponsive genome of Daphnia pulex.</title>
        <authorList>
            <person name="Colbourne J.K."/>
            <person name="Pfrender M.E."/>
            <person name="Gilbert D."/>
            <person name="Thomas W.K."/>
            <person name="Tucker A."/>
            <person name="Oakley T.H."/>
            <person name="Tokishita S."/>
            <person name="Aerts A."/>
            <person name="Arnold G.J."/>
            <person name="Basu M.K."/>
            <person name="Bauer D.J."/>
            <person name="Caceres C.E."/>
            <person name="Carmel L."/>
            <person name="Casola C."/>
            <person name="Choi J.H."/>
            <person name="Detter J.C."/>
            <person name="Dong Q."/>
            <person name="Dusheyko S."/>
            <person name="Eads B.D."/>
            <person name="Frohlich T."/>
            <person name="Geiler-Samerotte K.A."/>
            <person name="Gerlach D."/>
            <person name="Hatcher P."/>
            <person name="Jogdeo S."/>
            <person name="Krijgsveld J."/>
            <person name="Kriventseva E.V."/>
            <person name="Kultz D."/>
            <person name="Laforsch C."/>
            <person name="Lindquist E."/>
            <person name="Lopez J."/>
            <person name="Manak J.R."/>
            <person name="Muller J."/>
            <person name="Pangilinan J."/>
            <person name="Patwardhan R.P."/>
            <person name="Pitluck S."/>
            <person name="Pritham E.J."/>
            <person name="Rechtsteiner A."/>
            <person name="Rho M."/>
            <person name="Rogozin I.B."/>
            <person name="Sakarya O."/>
            <person name="Salamov A."/>
            <person name="Schaack S."/>
            <person name="Shapiro H."/>
            <person name="Shiga Y."/>
            <person name="Skalitzky C."/>
            <person name="Smith Z."/>
            <person name="Souvorov A."/>
            <person name="Sung W."/>
            <person name="Tang Z."/>
            <person name="Tsuchiya D."/>
            <person name="Tu H."/>
            <person name="Vos H."/>
            <person name="Wang M."/>
            <person name="Wolf Y.I."/>
            <person name="Yamagata H."/>
            <person name="Yamada T."/>
            <person name="Ye Y."/>
            <person name="Shaw J.R."/>
            <person name="Andrews J."/>
            <person name="Crease T.J."/>
            <person name="Tang H."/>
            <person name="Lucas S.M."/>
            <person name="Robertson H.M."/>
            <person name="Bork P."/>
            <person name="Koonin E.V."/>
            <person name="Zdobnov E.M."/>
            <person name="Grigoriev I.V."/>
            <person name="Lynch M."/>
            <person name="Boore J.L."/>
        </authorList>
    </citation>
    <scope>NUCLEOTIDE SEQUENCE [LARGE SCALE GENOMIC DNA]</scope>
</reference>
<dbReference type="GO" id="GO:0003677">
    <property type="term" value="F:DNA binding"/>
    <property type="evidence" value="ECO:0000318"/>
    <property type="project" value="GO_Central"/>
</dbReference>
<dbReference type="FunCoup" id="E9H1W6">
    <property type="interactions" value="858"/>
</dbReference>
<keyword evidence="5 6" id="KW-0131">Cell cycle</keyword>
<evidence type="ECO:0000313" key="9">
    <source>
        <dbReference type="EMBL" id="EFX74297.1"/>
    </source>
</evidence>
<feature type="domain" description="Chromosome segregation in meiosis protein 3" evidence="8">
    <location>
        <begin position="58"/>
        <end position="139"/>
    </location>
</feature>
<dbReference type="GO" id="GO:0006974">
    <property type="term" value="P:DNA damage response"/>
    <property type="evidence" value="ECO:0007669"/>
    <property type="project" value="UniProtKB-KW"/>
</dbReference>
<keyword evidence="10" id="KW-1185">Reference proteome</keyword>
<dbReference type="Pfam" id="PF07962">
    <property type="entry name" value="Swi3"/>
    <property type="match status" value="1"/>
</dbReference>
<evidence type="ECO:0000256" key="6">
    <source>
        <dbReference type="RuleBase" id="RU366049"/>
    </source>
</evidence>
<dbReference type="AlphaFoldDB" id="E9H1W6"/>
<protein>
    <recommendedName>
        <fullName evidence="6">TIMELESS-interacting protein</fullName>
    </recommendedName>
</protein>
<name>E9H1W6_DAPPU</name>
<dbReference type="InterPro" id="IPR012923">
    <property type="entry name" value="Csm3"/>
</dbReference>
<proteinExistence type="inferred from homology"/>
<dbReference type="PANTHER" id="PTHR13220">
    <property type="entry name" value="TIMELESS INTERACTING-RELATED"/>
    <property type="match status" value="1"/>
</dbReference>
<dbReference type="GO" id="GO:0000076">
    <property type="term" value="P:DNA replication checkpoint signaling"/>
    <property type="evidence" value="ECO:0000318"/>
    <property type="project" value="GO_Central"/>
</dbReference>
<dbReference type="eggNOG" id="KOG3004">
    <property type="taxonomic scope" value="Eukaryota"/>
</dbReference>
<dbReference type="OMA" id="PKNKNPY"/>